<feature type="signal peptide" evidence="1">
    <location>
        <begin position="1"/>
        <end position="23"/>
    </location>
</feature>
<dbReference type="EMBL" id="HACG01048978">
    <property type="protein sequence ID" value="CEK95843.1"/>
    <property type="molecule type" value="Transcribed_RNA"/>
</dbReference>
<reference evidence="2" key="1">
    <citation type="submission" date="2014-12" db="EMBL/GenBank/DDBJ databases">
        <title>Insight into the proteome of Arion vulgaris.</title>
        <authorList>
            <person name="Aradska J."/>
            <person name="Bulat T."/>
            <person name="Smidak R."/>
            <person name="Sarate P."/>
            <person name="Gangsoo J."/>
            <person name="Sialana F."/>
            <person name="Bilban M."/>
            <person name="Lubec G."/>
        </authorList>
    </citation>
    <scope>NUCLEOTIDE SEQUENCE</scope>
    <source>
        <tissue evidence="2">Skin</tissue>
    </source>
</reference>
<evidence type="ECO:0008006" key="3">
    <source>
        <dbReference type="Google" id="ProtNLM"/>
    </source>
</evidence>
<feature type="chain" id="PRO_5002113892" description="Secreted protein" evidence="1">
    <location>
        <begin position="24"/>
        <end position="76"/>
    </location>
</feature>
<feature type="non-terminal residue" evidence="2">
    <location>
        <position position="1"/>
    </location>
</feature>
<gene>
    <name evidence="2" type="primary">ORF208997</name>
</gene>
<accession>A0A0B7BS68</accession>
<name>A0A0B7BS68_9EUPU</name>
<organism evidence="2">
    <name type="scientific">Arion vulgaris</name>
    <dbReference type="NCBI Taxonomy" id="1028688"/>
    <lineage>
        <taxon>Eukaryota</taxon>
        <taxon>Metazoa</taxon>
        <taxon>Spiralia</taxon>
        <taxon>Lophotrochozoa</taxon>
        <taxon>Mollusca</taxon>
        <taxon>Gastropoda</taxon>
        <taxon>Heterobranchia</taxon>
        <taxon>Euthyneura</taxon>
        <taxon>Panpulmonata</taxon>
        <taxon>Eupulmonata</taxon>
        <taxon>Stylommatophora</taxon>
        <taxon>Helicina</taxon>
        <taxon>Arionoidea</taxon>
        <taxon>Arionidae</taxon>
        <taxon>Arion</taxon>
    </lineage>
</organism>
<proteinExistence type="predicted"/>
<protein>
    <recommendedName>
        <fullName evidence="3">Secreted protein</fullName>
    </recommendedName>
</protein>
<evidence type="ECO:0000256" key="1">
    <source>
        <dbReference type="SAM" id="SignalP"/>
    </source>
</evidence>
<dbReference type="AlphaFoldDB" id="A0A0B7BS68"/>
<keyword evidence="1" id="KW-0732">Signal</keyword>
<sequence>SFTKTMTKNVVIVFVICKTTVLCDYVFCQSNSFTAVSSILNISTVFSQRYESGDFSIDGHQKCSDINSQWTKRHAK</sequence>
<evidence type="ECO:0000313" key="2">
    <source>
        <dbReference type="EMBL" id="CEK95843.1"/>
    </source>
</evidence>
<feature type="non-terminal residue" evidence="2">
    <location>
        <position position="76"/>
    </location>
</feature>